<evidence type="ECO:0000313" key="4">
    <source>
        <dbReference type="Proteomes" id="UP000290204"/>
    </source>
</evidence>
<evidence type="ECO:0000259" key="2">
    <source>
        <dbReference type="Pfam" id="PF19089"/>
    </source>
</evidence>
<dbReference type="Proteomes" id="UP000290204">
    <property type="component" value="Unassembled WGS sequence"/>
</dbReference>
<dbReference type="AlphaFoldDB" id="A0A4Q1CES4"/>
<dbReference type="EMBL" id="SDHW01000007">
    <property type="protein sequence ID" value="RXK58184.1"/>
    <property type="molecule type" value="Genomic_DNA"/>
</dbReference>
<evidence type="ECO:0000256" key="1">
    <source>
        <dbReference type="SAM" id="SignalP"/>
    </source>
</evidence>
<feature type="domain" description="DUF5777" evidence="2">
    <location>
        <begin position="40"/>
        <end position="285"/>
    </location>
</feature>
<keyword evidence="4" id="KW-1185">Reference proteome</keyword>
<accession>A0A4Q1CES4</accession>
<feature type="signal peptide" evidence="1">
    <location>
        <begin position="1"/>
        <end position="15"/>
    </location>
</feature>
<dbReference type="Pfam" id="PF19089">
    <property type="entry name" value="DUF5777"/>
    <property type="match status" value="1"/>
</dbReference>
<comment type="caution">
    <text evidence="3">The sequence shown here is derived from an EMBL/GenBank/DDBJ whole genome shotgun (WGS) entry which is preliminary data.</text>
</comment>
<sequence length="294" mass="33299">MFFLLSMLLYSIAGAAQETEDLLKLVEKEKPKKEYVKYAFKSPRVINGHSMEFLAPGTMDFRILHRFGQVNEGFKNFFGLDQASMRMGFDFGLYRNLMVGVGRSTFRKELDAFAKYAPIMQSTGTKNSPVTVALAAGITMHTEPWADPSANNHFSSRLGYYYQVIVGRKFSEALSLQLTPTMVHTNLVPVSTQPNDVFAMGLGGRVKITNRIALTADYYYLFNGREKDFNYNPLSVGIDIETGGHVFQLHFSNATGMNERAFITETYNTWGKGEIRFGFNLSRIFQIKKQKQSM</sequence>
<gene>
    <name evidence="3" type="ORF">ESA94_19305</name>
</gene>
<feature type="chain" id="PRO_5020729950" description="DUF5777 domain-containing protein" evidence="1">
    <location>
        <begin position="16"/>
        <end position="294"/>
    </location>
</feature>
<reference evidence="3 4" key="1">
    <citation type="submission" date="2019-01" db="EMBL/GenBank/DDBJ databases">
        <title>Lacibacter sp. strain TTM-7.</title>
        <authorList>
            <person name="Chen W.-M."/>
        </authorList>
    </citation>
    <scope>NUCLEOTIDE SEQUENCE [LARGE SCALE GENOMIC DNA]</scope>
    <source>
        <strain evidence="3 4">TTM-7</strain>
    </source>
</reference>
<protein>
    <recommendedName>
        <fullName evidence="2">DUF5777 domain-containing protein</fullName>
    </recommendedName>
</protein>
<proteinExistence type="predicted"/>
<dbReference type="InterPro" id="IPR045916">
    <property type="entry name" value="DUF5777"/>
</dbReference>
<evidence type="ECO:0000313" key="3">
    <source>
        <dbReference type="EMBL" id="RXK58184.1"/>
    </source>
</evidence>
<dbReference type="OrthoDB" id="1117410at2"/>
<organism evidence="3 4">
    <name type="scientific">Lacibacter luteus</name>
    <dbReference type="NCBI Taxonomy" id="2508719"/>
    <lineage>
        <taxon>Bacteria</taxon>
        <taxon>Pseudomonadati</taxon>
        <taxon>Bacteroidota</taxon>
        <taxon>Chitinophagia</taxon>
        <taxon>Chitinophagales</taxon>
        <taxon>Chitinophagaceae</taxon>
        <taxon>Lacibacter</taxon>
    </lineage>
</organism>
<name>A0A4Q1CES4_9BACT</name>
<keyword evidence="1" id="KW-0732">Signal</keyword>